<dbReference type="AlphaFoldDB" id="G2DGH7"/>
<evidence type="ECO:0000256" key="2">
    <source>
        <dbReference type="SAM" id="SignalP"/>
    </source>
</evidence>
<protein>
    <recommendedName>
        <fullName evidence="3">DUF4124 domain-containing protein</fullName>
    </recommendedName>
</protein>
<feature type="chain" id="PRO_5003428881" description="DUF4124 domain-containing protein" evidence="2">
    <location>
        <begin position="25"/>
        <end position="161"/>
    </location>
</feature>
<feature type="domain" description="DUF4124" evidence="3">
    <location>
        <begin position="14"/>
        <end position="68"/>
    </location>
</feature>
<keyword evidence="5" id="KW-1185">Reference proteome</keyword>
<reference evidence="4" key="1">
    <citation type="journal article" date="2011" name="ISME J.">
        <title>The endosymbionts of the deep-sea tubeworms Riftia pachyptila and Tevnia jerichonana share an identical physiology as revealed by proteogenomic analyses.</title>
        <authorList>
            <person name="Gardebrecht A."/>
            <person name="Markert S."/>
            <person name="Felbeck H."/>
            <person name="Thuermer A."/>
            <person name="Albrecht D."/>
            <person name="Wollherr A."/>
            <person name="Kabisch J."/>
            <person name="Lehmann R."/>
            <person name="Daniel R."/>
            <person name="Liesegang H."/>
            <person name="Hecker M."/>
            <person name="Sievert S.M."/>
            <person name="Schweder T."/>
        </authorList>
    </citation>
    <scope>NUCLEOTIDE SEQUENCE [LARGE SCALE GENOMIC DNA]</scope>
</reference>
<name>G2DGH7_9GAMM</name>
<evidence type="ECO:0000259" key="3">
    <source>
        <dbReference type="Pfam" id="PF13511"/>
    </source>
</evidence>
<feature type="compositionally biased region" description="Basic and acidic residues" evidence="1">
    <location>
        <begin position="70"/>
        <end position="80"/>
    </location>
</feature>
<keyword evidence="2" id="KW-0732">Signal</keyword>
<organism evidence="4 5">
    <name type="scientific">endosymbiont of Riftia pachyptila</name>
    <name type="common">vent Ph05</name>
    <dbReference type="NCBI Taxonomy" id="1048808"/>
    <lineage>
        <taxon>Bacteria</taxon>
        <taxon>Pseudomonadati</taxon>
        <taxon>Pseudomonadota</taxon>
        <taxon>Gammaproteobacteria</taxon>
        <taxon>sulfur-oxidizing symbionts</taxon>
    </lineage>
</organism>
<dbReference type="Pfam" id="PF13511">
    <property type="entry name" value="DUF4124"/>
    <property type="match status" value="1"/>
</dbReference>
<feature type="region of interest" description="Disordered" evidence="1">
    <location>
        <begin position="53"/>
        <end position="80"/>
    </location>
</feature>
<proteinExistence type="predicted"/>
<sequence length="161" mass="18463">MKMMSTTLRLCGWLLLLLPVSLSADTLYRSVDPEGRVIYSDTPQSDSVETQRIQVESKPSAAAQQQAQQRESEIRRAADKAVAQREYKRKQRARVVEQAEQQLQEAEQRLEQARVLRDEDRQTIGGGKGRRIRPEYFERIEQAEAAVAAARKRLQQARIGR</sequence>
<gene>
    <name evidence="4" type="ORF">Rifp1Sym_dn00090</name>
</gene>
<dbReference type="InterPro" id="IPR025392">
    <property type="entry name" value="DUF4124"/>
</dbReference>
<accession>G2DGH7</accession>
<feature type="signal peptide" evidence="2">
    <location>
        <begin position="1"/>
        <end position="24"/>
    </location>
</feature>
<dbReference type="EMBL" id="AFOC01000093">
    <property type="protein sequence ID" value="EGV50282.1"/>
    <property type="molecule type" value="Genomic_DNA"/>
</dbReference>
<evidence type="ECO:0000256" key="1">
    <source>
        <dbReference type="SAM" id="MobiDB-lite"/>
    </source>
</evidence>
<dbReference type="Proteomes" id="UP000004491">
    <property type="component" value="Unassembled WGS sequence"/>
</dbReference>
<evidence type="ECO:0000313" key="4">
    <source>
        <dbReference type="EMBL" id="EGV50282.1"/>
    </source>
</evidence>
<comment type="caution">
    <text evidence="4">The sequence shown here is derived from an EMBL/GenBank/DDBJ whole genome shotgun (WGS) entry which is preliminary data.</text>
</comment>
<evidence type="ECO:0000313" key="5">
    <source>
        <dbReference type="Proteomes" id="UP000004491"/>
    </source>
</evidence>